<comment type="caution">
    <text evidence="5">The sequence shown here is derived from an EMBL/GenBank/DDBJ whole genome shotgun (WGS) entry which is preliminary data.</text>
</comment>
<dbReference type="Proteomes" id="UP000784880">
    <property type="component" value="Unassembled WGS sequence"/>
</dbReference>
<evidence type="ECO:0000256" key="3">
    <source>
        <dbReference type="ARBA" id="ARBA00023163"/>
    </source>
</evidence>
<name>A0ABS6JIX5_9BACI</name>
<dbReference type="InterPro" id="IPR000792">
    <property type="entry name" value="Tscrpt_reg_LuxR_C"/>
</dbReference>
<dbReference type="SMART" id="SM00421">
    <property type="entry name" value="HTH_LUXR"/>
    <property type="match status" value="1"/>
</dbReference>
<evidence type="ECO:0000313" key="5">
    <source>
        <dbReference type="EMBL" id="MBU9713601.1"/>
    </source>
</evidence>
<dbReference type="CDD" id="cd06170">
    <property type="entry name" value="LuxR_C_like"/>
    <property type="match status" value="1"/>
</dbReference>
<feature type="domain" description="HTH luxR-type" evidence="4">
    <location>
        <begin position="10"/>
        <end position="75"/>
    </location>
</feature>
<evidence type="ECO:0000256" key="1">
    <source>
        <dbReference type="ARBA" id="ARBA00023015"/>
    </source>
</evidence>
<dbReference type="PANTHER" id="PTHR44688">
    <property type="entry name" value="DNA-BINDING TRANSCRIPTIONAL ACTIVATOR DEVR_DOSR"/>
    <property type="match status" value="1"/>
</dbReference>
<dbReference type="PROSITE" id="PS00622">
    <property type="entry name" value="HTH_LUXR_1"/>
    <property type="match status" value="1"/>
</dbReference>
<sequence length="84" mass="9536">MENAQISQGDMKNKKELTKREIEVLEELCTGNSNREISNNLFISVITVKVHLKHIYEKLGVRNRSQAIILANKNNLLSSKGERG</sequence>
<accession>A0ABS6JIX5</accession>
<gene>
    <name evidence="5" type="ORF">KS419_17875</name>
</gene>
<keyword evidence="2" id="KW-0238">DNA-binding</keyword>
<dbReference type="PROSITE" id="PS50043">
    <property type="entry name" value="HTH_LUXR_2"/>
    <property type="match status" value="1"/>
</dbReference>
<evidence type="ECO:0000313" key="6">
    <source>
        <dbReference type="Proteomes" id="UP000784880"/>
    </source>
</evidence>
<dbReference type="Pfam" id="PF00196">
    <property type="entry name" value="GerE"/>
    <property type="match status" value="1"/>
</dbReference>
<organism evidence="5 6">
    <name type="scientific">Evansella tamaricis</name>
    <dbReference type="NCBI Taxonomy" id="2069301"/>
    <lineage>
        <taxon>Bacteria</taxon>
        <taxon>Bacillati</taxon>
        <taxon>Bacillota</taxon>
        <taxon>Bacilli</taxon>
        <taxon>Bacillales</taxon>
        <taxon>Bacillaceae</taxon>
        <taxon>Evansella</taxon>
    </lineage>
</organism>
<reference evidence="5 6" key="1">
    <citation type="submission" date="2021-06" db="EMBL/GenBank/DDBJ databases">
        <title>Bacillus sp. RD4P76, an endophyte from a halophyte.</title>
        <authorList>
            <person name="Sun J.-Q."/>
        </authorList>
    </citation>
    <scope>NUCLEOTIDE SEQUENCE [LARGE SCALE GENOMIC DNA]</scope>
    <source>
        <strain evidence="5 6">CGMCC 1.15917</strain>
    </source>
</reference>
<keyword evidence="1" id="KW-0805">Transcription regulation</keyword>
<keyword evidence="6" id="KW-1185">Reference proteome</keyword>
<keyword evidence="3" id="KW-0804">Transcription</keyword>
<proteinExistence type="predicted"/>
<evidence type="ECO:0000256" key="2">
    <source>
        <dbReference type="ARBA" id="ARBA00023125"/>
    </source>
</evidence>
<dbReference type="PANTHER" id="PTHR44688:SF16">
    <property type="entry name" value="DNA-BINDING TRANSCRIPTIONAL ACTIVATOR DEVR_DOSR"/>
    <property type="match status" value="1"/>
</dbReference>
<evidence type="ECO:0000259" key="4">
    <source>
        <dbReference type="PROSITE" id="PS50043"/>
    </source>
</evidence>
<protein>
    <submittedName>
        <fullName evidence="5">LuxR C-terminal-related transcriptional regulator</fullName>
    </submittedName>
</protein>
<dbReference type="EMBL" id="JAHQCS010000145">
    <property type="protein sequence ID" value="MBU9713601.1"/>
    <property type="molecule type" value="Genomic_DNA"/>
</dbReference>
<dbReference type="RefSeq" id="WP_217067752.1">
    <property type="nucleotide sequence ID" value="NZ_JAHQCS010000145.1"/>
</dbReference>